<dbReference type="AlphaFoldDB" id="A0A1I2JXR1"/>
<dbReference type="OrthoDB" id="159409at2"/>
<dbReference type="EMBL" id="FOOE01000003">
    <property type="protein sequence ID" value="SFF58868.1"/>
    <property type="molecule type" value="Genomic_DNA"/>
</dbReference>
<dbReference type="Proteomes" id="UP000246114">
    <property type="component" value="Unassembled WGS sequence"/>
</dbReference>
<dbReference type="EMBL" id="QAMZ01000019">
    <property type="protein sequence ID" value="PWL54687.1"/>
    <property type="molecule type" value="Genomic_DNA"/>
</dbReference>
<keyword evidence="3" id="KW-1185">Reference proteome</keyword>
<protein>
    <submittedName>
        <fullName evidence="1">ATPase P</fullName>
    </submittedName>
    <submittedName>
        <fullName evidence="2">Soluble P-type ATPase</fullName>
    </submittedName>
</protein>
<reference evidence="2 3" key="1">
    <citation type="submission" date="2016-10" db="EMBL/GenBank/DDBJ databases">
        <authorList>
            <person name="de Groot N.N."/>
        </authorList>
    </citation>
    <scope>NUCLEOTIDE SEQUENCE [LARGE SCALE GENOMIC DNA]</scope>
    <source>
        <strain evidence="2 3">NLAE-zl-G419</strain>
    </source>
</reference>
<dbReference type="eggNOG" id="COG4087">
    <property type="taxonomic scope" value="Bacteria"/>
</dbReference>
<dbReference type="SUPFAM" id="SSF56784">
    <property type="entry name" value="HAD-like"/>
    <property type="match status" value="1"/>
</dbReference>
<organism evidence="2 3">
    <name type="scientific">Clostridium cadaveris</name>
    <dbReference type="NCBI Taxonomy" id="1529"/>
    <lineage>
        <taxon>Bacteria</taxon>
        <taxon>Bacillati</taxon>
        <taxon>Bacillota</taxon>
        <taxon>Clostridia</taxon>
        <taxon>Eubacteriales</taxon>
        <taxon>Clostridiaceae</taxon>
        <taxon>Clostridium</taxon>
    </lineage>
</organism>
<accession>A0A1I2JXR1</accession>
<evidence type="ECO:0000313" key="2">
    <source>
        <dbReference type="EMBL" id="SFF58868.1"/>
    </source>
</evidence>
<evidence type="ECO:0000313" key="4">
    <source>
        <dbReference type="Proteomes" id="UP000246114"/>
    </source>
</evidence>
<reference evidence="1 4" key="2">
    <citation type="submission" date="2018-03" db="EMBL/GenBank/DDBJ databases">
        <title>The uncultured portion of the human microbiome is neutrally assembled.</title>
        <authorList>
            <person name="Jeraldo P."/>
            <person name="Boardman L."/>
            <person name="White B.A."/>
            <person name="Nelson H."/>
            <person name="Goldenfeld N."/>
            <person name="Chia N."/>
        </authorList>
    </citation>
    <scope>NUCLEOTIDE SEQUENCE [LARGE SCALE GENOMIC DNA]</scope>
    <source>
        <strain evidence="1">CIM:MAG 903</strain>
    </source>
</reference>
<name>A0A1I2JXR1_9CLOT</name>
<dbReference type="Pfam" id="PF08282">
    <property type="entry name" value="Hydrolase_3"/>
    <property type="match status" value="1"/>
</dbReference>
<dbReference type="Gene3D" id="3.40.50.1000">
    <property type="entry name" value="HAD superfamily/HAD-like"/>
    <property type="match status" value="1"/>
</dbReference>
<dbReference type="InterPro" id="IPR036412">
    <property type="entry name" value="HAD-like_sf"/>
</dbReference>
<dbReference type="GeneID" id="90545139"/>
<dbReference type="RefSeq" id="WP_027640048.1">
    <property type="nucleotide sequence ID" value="NZ_BAAACD010000011.1"/>
</dbReference>
<dbReference type="Proteomes" id="UP000182135">
    <property type="component" value="Unassembled WGS sequence"/>
</dbReference>
<dbReference type="InterPro" id="IPR023214">
    <property type="entry name" value="HAD_sf"/>
</dbReference>
<evidence type="ECO:0000313" key="1">
    <source>
        <dbReference type="EMBL" id="PWL54687.1"/>
    </source>
</evidence>
<sequence length="155" mass="17132">MIEVNIPGRRKYQIENIVFDYNGTIALDGEMSIETINNIKELSKLVKIYILTADTYGTVTAKCHGLPVKLITFPSDNAAVYKRNLVESLKGDTICFGNGFNDIEMFKVSTISVCIMGEEGCSGKLITLSDIVVSSIHDGFELLFKTDRIKATLRG</sequence>
<evidence type="ECO:0000313" key="3">
    <source>
        <dbReference type="Proteomes" id="UP000182135"/>
    </source>
</evidence>
<dbReference type="STRING" id="1529.SAMN04487885_103182"/>
<gene>
    <name evidence="1" type="ORF">DBY38_04085</name>
    <name evidence="2" type="ORF">SAMN04487885_103182</name>
</gene>
<proteinExistence type="predicted"/>